<dbReference type="InterPro" id="IPR021424">
    <property type="entry name" value="PorA"/>
</dbReference>
<proteinExistence type="predicted"/>
<dbReference type="AlphaFoldDB" id="A0A8I1HWL6"/>
<evidence type="ECO:0000256" key="1">
    <source>
        <dbReference type="SAM" id="MobiDB-lite"/>
    </source>
</evidence>
<feature type="compositionally biased region" description="Basic residues" evidence="1">
    <location>
        <begin position="317"/>
        <end position="329"/>
    </location>
</feature>
<feature type="region of interest" description="Disordered" evidence="1">
    <location>
        <begin position="317"/>
        <end position="338"/>
    </location>
</feature>
<gene>
    <name evidence="3" type="ORF">JDP02_10915</name>
</gene>
<name>A0A8I1HWL6_9CORY</name>
<dbReference type="EMBL" id="JAEHFL010000019">
    <property type="protein sequence ID" value="MBK3429010.1"/>
    <property type="molecule type" value="Genomic_DNA"/>
</dbReference>
<sequence>MLPKSRIFSVLLLGLGVALIAAGIVAPAFLDYSPRLPLNLKNSTWTLQDDSADSQQLSKDGTTPYSGPMTYQINMDIQEPSDEEKATVRIGETRMRGEGEGLNDLSQAQVWTYPVDRLSGEAAGEATLSHTLATPSDTVTVDGYWLKFPADAEKTNYPVFDPILRKAVDAVFEEETTMDGRTVYRYHQEIEPTNVAQLFAADGNTTSLPKEGGGEEQGYLTHSGSRDFYVDQQTGLVVGMDMDIDDYYADREGVGRERAFVFNGSTSEEDRQALLKEAADFPRDRVAEIVRWAAIGLGALLTLLGIIGALGLFGGKNKHARSRHNRGRIGGRAVPASR</sequence>
<dbReference type="Pfam" id="PF11271">
    <property type="entry name" value="PorA"/>
    <property type="match status" value="1"/>
</dbReference>
<dbReference type="Proteomes" id="UP000603369">
    <property type="component" value="Unassembled WGS sequence"/>
</dbReference>
<organism evidence="3 4">
    <name type="scientific">Corynebacterium tuberculostearicum</name>
    <dbReference type="NCBI Taxonomy" id="38304"/>
    <lineage>
        <taxon>Bacteria</taxon>
        <taxon>Bacillati</taxon>
        <taxon>Actinomycetota</taxon>
        <taxon>Actinomycetes</taxon>
        <taxon>Mycobacteriales</taxon>
        <taxon>Corynebacteriaceae</taxon>
        <taxon>Corynebacterium</taxon>
    </lineage>
</organism>
<comment type="caution">
    <text evidence="3">The sequence shown here is derived from an EMBL/GenBank/DDBJ whole genome shotgun (WGS) entry which is preliminary data.</text>
</comment>
<keyword evidence="2" id="KW-0812">Transmembrane</keyword>
<feature type="transmembrane region" description="Helical" evidence="2">
    <location>
        <begin position="292"/>
        <end position="313"/>
    </location>
</feature>
<accession>A0A8I1HWL6</accession>
<evidence type="ECO:0000313" key="4">
    <source>
        <dbReference type="Proteomes" id="UP000603369"/>
    </source>
</evidence>
<reference evidence="3 4" key="1">
    <citation type="submission" date="2020-12" db="EMBL/GenBank/DDBJ databases">
        <title>Draft genome sequence of the commensal strain Corynebacterium tuberculostearicum MFP09/CIP 102622 isolated from human skin.</title>
        <authorList>
            <person name="Boukerb A.M."/>
            <person name="Janvier X."/>
            <person name="Feuilloley M.G.J."/>
            <person name="Groboillot A."/>
        </authorList>
    </citation>
    <scope>NUCLEOTIDE SEQUENCE [LARGE SCALE GENOMIC DNA]</scope>
    <source>
        <strain evidence="3 4">CIP 102622</strain>
    </source>
</reference>
<keyword evidence="4" id="KW-1185">Reference proteome</keyword>
<keyword evidence="2" id="KW-0472">Membrane</keyword>
<dbReference type="RefSeq" id="WP_150851004.1">
    <property type="nucleotide sequence ID" value="NZ_CP175799.1"/>
</dbReference>
<protein>
    <submittedName>
        <fullName evidence="3">DUF3068 domain-containing protein</fullName>
    </submittedName>
</protein>
<keyword evidence="2" id="KW-1133">Transmembrane helix</keyword>
<evidence type="ECO:0000256" key="2">
    <source>
        <dbReference type="SAM" id="Phobius"/>
    </source>
</evidence>
<evidence type="ECO:0000313" key="3">
    <source>
        <dbReference type="EMBL" id="MBK3429010.1"/>
    </source>
</evidence>